<dbReference type="Pfam" id="PF13202">
    <property type="entry name" value="EF-hand_5"/>
    <property type="match status" value="3"/>
</dbReference>
<dbReference type="InterPro" id="IPR018247">
    <property type="entry name" value="EF_Hand_1_Ca_BS"/>
</dbReference>
<dbReference type="EMBL" id="JBHRXX010000009">
    <property type="protein sequence ID" value="MFC3686169.1"/>
    <property type="molecule type" value="Genomic_DNA"/>
</dbReference>
<evidence type="ECO:0000259" key="1">
    <source>
        <dbReference type="PROSITE" id="PS50222"/>
    </source>
</evidence>
<proteinExistence type="predicted"/>
<dbReference type="PROSITE" id="PS00018">
    <property type="entry name" value="EF_HAND_1"/>
    <property type="match status" value="3"/>
</dbReference>
<dbReference type="RefSeq" id="WP_382178552.1">
    <property type="nucleotide sequence ID" value="NZ_JBHRXX010000009.1"/>
</dbReference>
<dbReference type="Proteomes" id="UP001595729">
    <property type="component" value="Unassembled WGS sequence"/>
</dbReference>
<dbReference type="PANTHER" id="PTHR23064">
    <property type="entry name" value="TROPONIN"/>
    <property type="match status" value="1"/>
</dbReference>
<dbReference type="SMART" id="SM00054">
    <property type="entry name" value="EFh"/>
    <property type="match status" value="4"/>
</dbReference>
<name>A0ABV7W8R6_9BURK</name>
<reference evidence="3" key="1">
    <citation type="journal article" date="2019" name="Int. J. Syst. Evol. Microbiol.">
        <title>The Global Catalogue of Microorganisms (GCM) 10K type strain sequencing project: providing services to taxonomists for standard genome sequencing and annotation.</title>
        <authorList>
            <consortium name="The Broad Institute Genomics Platform"/>
            <consortium name="The Broad Institute Genome Sequencing Center for Infectious Disease"/>
            <person name="Wu L."/>
            <person name="Ma J."/>
        </authorList>
    </citation>
    <scope>NUCLEOTIDE SEQUENCE [LARGE SCALE GENOMIC DNA]</scope>
    <source>
        <strain evidence="3">KCTC 42501</strain>
    </source>
</reference>
<dbReference type="InterPro" id="IPR011992">
    <property type="entry name" value="EF-hand-dom_pair"/>
</dbReference>
<dbReference type="InterPro" id="IPR052591">
    <property type="entry name" value="CML21-like"/>
</dbReference>
<protein>
    <recommendedName>
        <fullName evidence="1">EF-hand domain-containing protein</fullName>
    </recommendedName>
</protein>
<dbReference type="InterPro" id="IPR002048">
    <property type="entry name" value="EF_hand_dom"/>
</dbReference>
<dbReference type="Gene3D" id="1.10.238.10">
    <property type="entry name" value="EF-hand"/>
    <property type="match status" value="2"/>
</dbReference>
<evidence type="ECO:0000313" key="2">
    <source>
        <dbReference type="EMBL" id="MFC3686169.1"/>
    </source>
</evidence>
<feature type="domain" description="EF-hand" evidence="1">
    <location>
        <begin position="29"/>
        <end position="58"/>
    </location>
</feature>
<evidence type="ECO:0000313" key="3">
    <source>
        <dbReference type="Proteomes" id="UP001595729"/>
    </source>
</evidence>
<gene>
    <name evidence="2" type="ORF">ACFOPI_21440</name>
</gene>
<feature type="domain" description="EF-hand" evidence="1">
    <location>
        <begin position="204"/>
        <end position="239"/>
    </location>
</feature>
<comment type="caution">
    <text evidence="2">The sequence shown here is derived from an EMBL/GenBank/DDBJ whole genome shotgun (WGS) entry which is preliminary data.</text>
</comment>
<dbReference type="PROSITE" id="PS50222">
    <property type="entry name" value="EF_HAND_2"/>
    <property type="match status" value="2"/>
</dbReference>
<dbReference type="SUPFAM" id="SSF47473">
    <property type="entry name" value="EF-hand"/>
    <property type="match status" value="1"/>
</dbReference>
<organism evidence="2 3">
    <name type="scientific">Hydrogenophaga luteola</name>
    <dbReference type="NCBI Taxonomy" id="1591122"/>
    <lineage>
        <taxon>Bacteria</taxon>
        <taxon>Pseudomonadati</taxon>
        <taxon>Pseudomonadota</taxon>
        <taxon>Betaproteobacteria</taxon>
        <taxon>Burkholderiales</taxon>
        <taxon>Comamonadaceae</taxon>
        <taxon>Hydrogenophaga</taxon>
    </lineage>
</organism>
<sequence length="264" mass="26903">MSTVDTSNSSAWSQTLSSLSGAMSSYLQDKMHKKMDADGDGGVSQSEFQAALEKVAGKLGVEVGQGASELYASLDANKDGALNGSEVGTLLQNLFSSASNTQAFVQSRGDEARFAELDADNDGQISMAEFGITPATETTVVQTTTTVITTTQSPSVDGVVNGTTTPVHSTPVATAPATSDPVLAATTPEEDAVVASTEEAGAETEDASLQALMQTVDTDGSGDISSTELNAYVAKLSAQAEAASKRYNNTALASLSGGSLHESA</sequence>
<accession>A0ABV7W8R6</accession>
<keyword evidence="3" id="KW-1185">Reference proteome</keyword>